<protein>
    <submittedName>
        <fullName evidence="1">Uncharacterized protein</fullName>
    </submittedName>
</protein>
<organism evidence="1">
    <name type="scientific">Anguilla anguilla</name>
    <name type="common">European freshwater eel</name>
    <name type="synonym">Muraena anguilla</name>
    <dbReference type="NCBI Taxonomy" id="7936"/>
    <lineage>
        <taxon>Eukaryota</taxon>
        <taxon>Metazoa</taxon>
        <taxon>Chordata</taxon>
        <taxon>Craniata</taxon>
        <taxon>Vertebrata</taxon>
        <taxon>Euteleostomi</taxon>
        <taxon>Actinopterygii</taxon>
        <taxon>Neopterygii</taxon>
        <taxon>Teleostei</taxon>
        <taxon>Anguilliformes</taxon>
        <taxon>Anguillidae</taxon>
        <taxon>Anguilla</taxon>
    </lineage>
</organism>
<evidence type="ECO:0000313" key="1">
    <source>
        <dbReference type="EMBL" id="JAH80911.1"/>
    </source>
</evidence>
<name>A0A0E9VS71_ANGAN</name>
<accession>A0A0E9VS71</accession>
<proteinExistence type="predicted"/>
<dbReference type="EMBL" id="GBXM01027666">
    <property type="protein sequence ID" value="JAH80911.1"/>
    <property type="molecule type" value="Transcribed_RNA"/>
</dbReference>
<reference evidence="1" key="1">
    <citation type="submission" date="2014-11" db="EMBL/GenBank/DDBJ databases">
        <authorList>
            <person name="Amaro Gonzalez C."/>
        </authorList>
    </citation>
    <scope>NUCLEOTIDE SEQUENCE</scope>
</reference>
<dbReference type="AlphaFoldDB" id="A0A0E9VS71"/>
<sequence length="23" mass="2563">MCSTQESGLVTFKPLNFAKRTTC</sequence>
<reference evidence="1" key="2">
    <citation type="journal article" date="2015" name="Fish Shellfish Immunol.">
        <title>Early steps in the European eel (Anguilla anguilla)-Vibrio vulnificus interaction in the gills: Role of the RtxA13 toxin.</title>
        <authorList>
            <person name="Callol A."/>
            <person name="Pajuelo D."/>
            <person name="Ebbesson L."/>
            <person name="Teles M."/>
            <person name="MacKenzie S."/>
            <person name="Amaro C."/>
        </authorList>
    </citation>
    <scope>NUCLEOTIDE SEQUENCE</scope>
</reference>